<evidence type="ECO:0000313" key="1">
    <source>
        <dbReference type="EMBL" id="GIQ79628.1"/>
    </source>
</evidence>
<evidence type="ECO:0000313" key="2">
    <source>
        <dbReference type="Proteomes" id="UP000265618"/>
    </source>
</evidence>
<dbReference type="PANTHER" id="PTHR36220">
    <property type="entry name" value="UNNAMED PRODUCT"/>
    <property type="match status" value="1"/>
</dbReference>
<keyword evidence="2" id="KW-1185">Reference proteome</keyword>
<dbReference type="Proteomes" id="UP000265618">
    <property type="component" value="Unassembled WGS sequence"/>
</dbReference>
<reference evidence="1 2" key="1">
    <citation type="journal article" date="2018" name="PLoS ONE">
        <title>The draft genome of Kipferlia bialata reveals reductive genome evolution in fornicate parasites.</title>
        <authorList>
            <person name="Tanifuji G."/>
            <person name="Takabayashi S."/>
            <person name="Kume K."/>
            <person name="Takagi M."/>
            <person name="Nakayama T."/>
            <person name="Kamikawa R."/>
            <person name="Inagaki Y."/>
            <person name="Hashimoto T."/>
        </authorList>
    </citation>
    <scope>NUCLEOTIDE SEQUENCE [LARGE SCALE GENOMIC DNA]</scope>
    <source>
        <strain evidence="1">NY0173</strain>
    </source>
</reference>
<dbReference type="EMBL" id="BDIP01000031">
    <property type="protein sequence ID" value="GIQ79628.1"/>
    <property type="molecule type" value="Genomic_DNA"/>
</dbReference>
<proteinExistence type="predicted"/>
<sequence>MLGRSVSLGLRDAWTQEVVMGAPCTSGTCTSQPGGHALLSEKWVSVSHQYVPSYDGDTAEIGIAVTSSGEDVTDADVSLLPSRYSQDGEIPLSYDANTGHYSPATSAVLDTSRSYTVRVGMSLSPYRYAIGSWGGDEVTPIYHGRSITQMTSLRTIESTVADGVSEHKLGMAVWGDWLALGSPSWGGRGRVQIYSRHHTTAWGCVDTFTDPGAVAGARFGEAIAMTDGVLVVGAPGRDGTGATIVYYLDDAGTSWTMDTTNPWVDGPSGAAEFGGAIDMQGSVMVSCSSGYDSNKGKCTKYSWDSTSHSMTMLGDIMPGTSPSADTYFGTSVAIDPIQGHVAVGLVNNDGADRKCYIFDESGIEHSITAPGGVRGFANALAIYDGKIAIGAPNARTNAGSIFIYSYQSYSVTPYWTGPIQTIKDPATYHYFGRYIALYNEYMFVVTNYAYRMVVFKWDSTIDNYAVVHNVLETDLTYGTYGLTVDSSVAHGDGQGYGIVYHRSGGTGSNTVDMLRSDTMLQWGDGYVPGYGPHFTYLQDMHGDAVIGVQVAGQAVAPGGDTTAIYLGVDGGYGQYTSDTSVHIPHGSSVSLNVLYYTAGSTATISANTDAAPLREASVSIPLASVYGQAHITSGRPVDSLAIHGDWVIVGRTYGYGSVKCMNKNVNSYAVETLLMSTPSSVSKFGCAVAFNGVYLAVGAKGFSPGNVYVYKVTWDNQWIWHQTLNPGEAGMPDLFGTAIEMEGDTMVVGAPGYGNGNAYVYGIEDGIWVLSHTISGAAATEGGFGCKLALSADASTLAVSTCPGGGVWSSVRVFERYPGGYSAGAWAQTYVTPIPDTYEAEYISLAVSSTFMVVGVPTITSSTLSEVVYIEKQSGSWGEFDSFDKDGIEYGAAVALLDGAVLIGSPGQEYAGVSRGMVTYTPSPDKSVTYSVTTRGFDTVGSDFGRHIAVDHTNKRVAVCGLYSTGRPFFPVLESVDVYVDATPVTSEPGLIDYSVEITDSTSSPVTGLSVVSHFDSVDGFTRESGLVYSSDEGAYTGTVFGNTAGTISAYVGVSGFLGTTLAASWNEPHEIQTSVTTVGTPTSCVVDQMLYDMSDDIYITILNAQGYPVCGGALTLNVAWTDGTGSGFTPVYDAATCKWKGTQHYPGAGTHSLSVAVAGVAETLLCPVEVAMQASAAGSAAVDSLRLPYLGETDVCVYTTDENGIANLGNLSLLEASLASGSASSVTWNGARQCFEDTVKAEAVGTEALTLFNNYSTVDVFQMETVVLQQHQSLFEYEKTSGNYTTALDEGWAAVGGDAIEGVTLYKAGTNNYFEEYGSLDVYVAGGDPSADIAYQVAMSNGYLAVGRCVLSGDTVSHVLLFQLEDGEYKRKQEISGSAAGMYGCSLALSPRLLAVGAYLESGASTTGVVRTYEYFPTYDSWYKTSTLEGSVATEFFGYRLATEDIYDGTIHHRLVVATNSYYSYLYQKIGGTWTYVTAFNQGTDVTTHGVAVSMDGGIVAVAEIVDATYGVFVQFYDVSTGSAVYHRTGTVGGDQYFSGASLALSGTTIAIGCSPTGRTDPGSVTFNVLRSTDRFYNTVRVSHSDSTLASTEAFSSVAMYRDVILNAGVYPTATTGLVAIYESGPYLSYSIISGTPLYAGYQTVRVRLYDSTDTVVTTDGVNDREYPLYAMVTGYEYERMVMVYEGSGTYAVSMYLPPDSQLTVSAMQTDSIMPVLQRAGALYLNSGTTQITSIVEGSPVSVEANPLMIGHSVIELWLLNVNGHVNTTEQTVSIDIGSSCSFDSSTFMYTCTLTTVMSLVGDSTATVTVNAGNLTLSYSVNSTPVDHTLHYDSLIVGSPVPVCVALVDSSDRPVFQAFSVSLNVVGTASDWYSTVYDADQKMFCTDVTMDDAVGTITVIAGTYTSSAESVVAYYPFSNLRSVPVDSLPSGYEASSTFGTVTAMTLPYMAISDPDTDAVHIFKYDKDTSASPVYVQSMYPGAGGVGSGVSGFGTSLAMADDILVIGQADTVGTDDSAVLIYTLDTDSNTFSLNSTLYPSRALSGLPENAGYGQTIALYYDDSVFRLAVGAAIAAPVVMYESNDLGVPAPTVLASSHGDVLVTTIVFSSGTSLVIGREDGGRLYPYTYEAVTGAYMQWVEGASNGWYAGLGAQGLASSPKCLGCEVKLVYRYDVDVEAGTTAVWADVQPSGSGVDIDWGMASRISTDGQYIALSTNDPESTDTSNNVVHIATPRSSLGGDYERVVDVGMFLNGVLNPDPLHRFGESVSLDRAHLLIGSPLAIGTMFAGHAFLATPGTSLPVSIVPDSTWTLTTREHTTLSFHLTDASGATIIHAPYRYVPQFAHFNDIYYPVQSHRDGRYSVSLMGPSTADTYTLTLMGGRVTDLSLTSSITVSGSDYAMTASHAVVTSFDYDAADANMARALIASDAEVTVAVYAGISSETSELHSYGFVGGEMLKTVVSNWPWAHEAAEVDGGYLYLGLPVANSVMVVPVSATGFGTLETTITLPDSPGSDSSFGRNISVCGNYMAIQGNAHMYFYIRENGVWMYSSYISYGAGYDVTNAQILGRTLMFVSHEDGVAGGGVVHLYRLYADYAGWELITTVPHPWGSADVRFGTALALDVETLAVSATEADGSSSVYVFEIIGRAVLHRNTITSLIGSLGTSTDSGFGTSIAMSGGRLLVSSPNEAYWSADAAYTNPGAALLYTSPMSDSYPAQTWYGNKDTGLSQVTLNGGYAVAMGFASHRGIHFYVPTRSPTGASITFDGAITPLAPTDITVQCQVDGVAADREEYGVRVCTDNDNRETACVWSASATAHKCRIMAPRGAFNLRVMHADIQLANSAFGVDVPGLVQHGMYLSSVYGDSCLSGDLGTPAAGVTSDGNISAYIRPETNTIELYEYDGDAQQYGLAQSITETDISHASVLSPWSLVTVDPDTADGTIHGLGKIHIYGTYNFDLGASWLEYISIDGRIQDLYPGERGVIGGGRRTGYLCGDADNSLLVLRHSGSVYGVDSLHHNVTSAYLEEYNLITTSSSTTDLTLYRSDGTGTVTTEVVTLGSSGCTIVSVKRSWILVRCSTGNNLYTLALVKRPAIGSMFIFAEGSDIPASNGAIYSSSMVYVGDGSDTRYGPDSGVIREYEKVGSVLVPTGNDMYSRDPNGSSGLFVGDVYYGGMFMHVRGVGLEAGKGVAVYGPRLVPHSMATSSVSARPGMTLSVDLGLLSSSDGRAITGVFKLFARVGEAETECVYSGGSYSVPVTAPRVSGTYPVFVGARDCAEVSMSFDLVVAGDPVPRQSRTTLVHSTDAMSIELGGEPGDGAFVGETVSGSWDGATPVSASDEGDSLYTLSLTTPTTPGAHTCTVEVNGERVVEDWVVMQDGGMVQTGKVTYFA</sequence>
<gene>
    <name evidence="1" type="ORF">KIPB_000298</name>
</gene>
<dbReference type="InterPro" id="IPR013517">
    <property type="entry name" value="FG-GAP"/>
</dbReference>
<dbReference type="PANTHER" id="PTHR36220:SF1">
    <property type="entry name" value="GAMMA TUBULIN COMPLEX COMPONENT C-TERMINAL DOMAIN-CONTAINING PROTEIN"/>
    <property type="match status" value="1"/>
</dbReference>
<dbReference type="SMART" id="SM00191">
    <property type="entry name" value="Int_alpha"/>
    <property type="match status" value="3"/>
</dbReference>
<dbReference type="Pfam" id="PF14312">
    <property type="entry name" value="FG-GAP_2"/>
    <property type="match status" value="1"/>
</dbReference>
<comment type="caution">
    <text evidence="1">The sequence shown here is derived from an EMBL/GenBank/DDBJ whole genome shotgun (WGS) entry which is preliminary data.</text>
</comment>
<dbReference type="OrthoDB" id="188207at2759"/>
<protein>
    <submittedName>
        <fullName evidence="1">Uncharacterized protein</fullName>
    </submittedName>
</protein>
<dbReference type="SUPFAM" id="SSF101908">
    <property type="entry name" value="Putative isomerase YbhE"/>
    <property type="match status" value="1"/>
</dbReference>
<accession>A0A9K3CP12</accession>
<name>A0A9K3CP12_9EUKA</name>
<dbReference type="InterPro" id="IPR013519">
    <property type="entry name" value="Int_alpha_beta-p"/>
</dbReference>
<organism evidence="1 2">
    <name type="scientific">Kipferlia bialata</name>
    <dbReference type="NCBI Taxonomy" id="797122"/>
    <lineage>
        <taxon>Eukaryota</taxon>
        <taxon>Metamonada</taxon>
        <taxon>Carpediemonas-like organisms</taxon>
        <taxon>Kipferlia</taxon>
    </lineage>
</organism>